<dbReference type="InterPro" id="IPR001279">
    <property type="entry name" value="Metallo-B-lactamas"/>
</dbReference>
<dbReference type="OrthoDB" id="9781189at2"/>
<dbReference type="InterPro" id="IPR052533">
    <property type="entry name" value="WalJ/YycJ-like"/>
</dbReference>
<dbReference type="Proteomes" id="UP000095662">
    <property type="component" value="Unassembled WGS sequence"/>
</dbReference>
<dbReference type="PANTHER" id="PTHR47619">
    <property type="entry name" value="METALLO-HYDROLASE YYCJ-RELATED"/>
    <property type="match status" value="1"/>
</dbReference>
<reference evidence="2 3" key="1">
    <citation type="submission" date="2015-09" db="EMBL/GenBank/DDBJ databases">
        <authorList>
            <consortium name="Pathogen Informatics"/>
        </authorList>
    </citation>
    <scope>NUCLEOTIDE SEQUENCE [LARGE SCALE GENOMIC DNA]</scope>
    <source>
        <strain evidence="2 3">2789STDY5834928</strain>
    </source>
</reference>
<dbReference type="SUPFAM" id="SSF56281">
    <property type="entry name" value="Metallo-hydrolase/oxidoreductase"/>
    <property type="match status" value="1"/>
</dbReference>
<accession>A0A175A341</accession>
<proteinExistence type="predicted"/>
<gene>
    <name evidence="2" type="ORF">ERS852540_02586</name>
</gene>
<protein>
    <submittedName>
        <fullName evidence="2">Ribonuclease Z</fullName>
    </submittedName>
</protein>
<evidence type="ECO:0000313" key="3">
    <source>
        <dbReference type="Proteomes" id="UP000095662"/>
    </source>
</evidence>
<feature type="domain" description="Metallo-beta-lactamase" evidence="1">
    <location>
        <begin position="12"/>
        <end position="190"/>
    </location>
</feature>
<dbReference type="SMART" id="SM00849">
    <property type="entry name" value="Lactamase_B"/>
    <property type="match status" value="1"/>
</dbReference>
<name>A0A175A341_9FIRM</name>
<dbReference type="Gene3D" id="3.60.15.10">
    <property type="entry name" value="Ribonuclease Z/Hydroxyacylglutathione hydrolase-like"/>
    <property type="match status" value="1"/>
</dbReference>
<dbReference type="EMBL" id="CZBY01000035">
    <property type="protein sequence ID" value="CUQ92732.1"/>
    <property type="molecule type" value="Genomic_DNA"/>
</dbReference>
<evidence type="ECO:0000259" key="1">
    <source>
        <dbReference type="SMART" id="SM00849"/>
    </source>
</evidence>
<evidence type="ECO:0000313" key="2">
    <source>
        <dbReference type="EMBL" id="CUQ92732.1"/>
    </source>
</evidence>
<dbReference type="STRING" id="39492.ERS852540_02586"/>
<dbReference type="AlphaFoldDB" id="A0A175A341"/>
<dbReference type="Pfam" id="PF12706">
    <property type="entry name" value="Lactamase_B_2"/>
    <property type="match status" value="1"/>
</dbReference>
<dbReference type="InterPro" id="IPR036866">
    <property type="entry name" value="RibonucZ/Hydroxyglut_hydro"/>
</dbReference>
<organism evidence="2 3">
    <name type="scientific">[Eubacterium] siraeum</name>
    <dbReference type="NCBI Taxonomy" id="39492"/>
    <lineage>
        <taxon>Bacteria</taxon>
        <taxon>Bacillati</taxon>
        <taxon>Bacillota</taxon>
        <taxon>Clostridia</taxon>
        <taxon>Eubacteriales</taxon>
        <taxon>Oscillospiraceae</taxon>
        <taxon>Oscillospiraceae incertae sedis</taxon>
    </lineage>
</organism>
<dbReference type="PANTHER" id="PTHR47619:SF1">
    <property type="entry name" value="EXODEOXYRIBONUCLEASE WALJ"/>
    <property type="match status" value="1"/>
</dbReference>
<sequence length="263" mass="28219">MAKVVPVCSSSKGNSVFVGDSTSGVLVDAGCSFKALREGLALCGIPFEAVKAVLVTHEHIDHTKALGQITKRTSVPVYASDGTARKLFSDKLVEQTAVIHPLSEIKSVPVDMDIDFFHTPHDAAESVGYTLKFGEHKVACCTDLGYVTDEVKDNLLGSDTVYIEANYDPVLLKGNPKYPPYLKTRISGNHGHLSNGCSAEFCKELVAKGASRLILGHLSQENNSPKMAYEAVEKTLKTAGMSCGVDFTLDVAPVVTQGKYIII</sequence>